<feature type="transmembrane region" description="Helical" evidence="1">
    <location>
        <begin position="29"/>
        <end position="47"/>
    </location>
</feature>
<keyword evidence="1" id="KW-0812">Transmembrane</keyword>
<organism evidence="2 3">
    <name type="scientific">Nitrososphaera viennensis EN76</name>
    <dbReference type="NCBI Taxonomy" id="926571"/>
    <lineage>
        <taxon>Archaea</taxon>
        <taxon>Nitrososphaerota</taxon>
        <taxon>Nitrososphaeria</taxon>
        <taxon>Nitrososphaerales</taxon>
        <taxon>Nitrososphaeraceae</taxon>
        <taxon>Nitrososphaera</taxon>
    </lineage>
</organism>
<dbReference type="KEGG" id="nvn:NVIE_015890"/>
<proteinExistence type="predicted"/>
<dbReference type="Proteomes" id="UP000027093">
    <property type="component" value="Chromosome"/>
</dbReference>
<protein>
    <submittedName>
        <fullName evidence="2">Uncharacterized protein</fullName>
    </submittedName>
</protein>
<keyword evidence="1" id="KW-1133">Transmembrane helix</keyword>
<evidence type="ECO:0000313" key="3">
    <source>
        <dbReference type="Proteomes" id="UP000027093"/>
    </source>
</evidence>
<dbReference type="AlphaFoldDB" id="A0A060HQM3"/>
<evidence type="ECO:0000256" key="1">
    <source>
        <dbReference type="SAM" id="Phobius"/>
    </source>
</evidence>
<sequence>MACELSLNPIISNSYMLPERGRPKMKRRLIIINIAALAAMFVVVNLVTLKEVWVLAAAVAVLASFAVYSVNEKLKKQSG</sequence>
<feature type="transmembrane region" description="Helical" evidence="1">
    <location>
        <begin position="53"/>
        <end position="70"/>
    </location>
</feature>
<accession>A0A060HQM3</accession>
<evidence type="ECO:0000313" key="2">
    <source>
        <dbReference type="EMBL" id="AIC15841.1"/>
    </source>
</evidence>
<gene>
    <name evidence="2" type="ORF">NVIE_015890</name>
</gene>
<dbReference type="EMBL" id="CP007536">
    <property type="protein sequence ID" value="AIC15841.1"/>
    <property type="molecule type" value="Genomic_DNA"/>
</dbReference>
<keyword evidence="1" id="KW-0472">Membrane</keyword>
<reference evidence="2 3" key="1">
    <citation type="journal article" date="2014" name="Int. J. Syst. Evol. Microbiol.">
        <title>Nitrososphaera viennensis gen. nov., sp. nov., an aerobic and mesophilic, ammonia-oxidizing archaeon from soil and a member of the archaeal phylum Thaumarchaeota.</title>
        <authorList>
            <person name="Stieglmeier M."/>
            <person name="Klingl A."/>
            <person name="Alves R.J."/>
            <person name="Rittmann S.K."/>
            <person name="Melcher M."/>
            <person name="Leisch N."/>
            <person name="Schleper C."/>
        </authorList>
    </citation>
    <scope>NUCLEOTIDE SEQUENCE [LARGE SCALE GENOMIC DNA]</scope>
    <source>
        <strain evidence="2">EN76</strain>
    </source>
</reference>
<name>A0A060HQM3_9ARCH</name>
<dbReference type="HOGENOM" id="CLU_196477_0_0_2"/>
<keyword evidence="3" id="KW-1185">Reference proteome</keyword>